<keyword evidence="6" id="KW-0282">Flagellum</keyword>
<evidence type="ECO:0000256" key="2">
    <source>
        <dbReference type="ARBA" id="ARBA00022490"/>
    </source>
</evidence>
<evidence type="ECO:0000256" key="5">
    <source>
        <dbReference type="ARBA" id="ARBA00093797"/>
    </source>
</evidence>
<evidence type="ECO:0000256" key="4">
    <source>
        <dbReference type="ARBA" id="ARBA00023186"/>
    </source>
</evidence>
<dbReference type="AlphaFoldDB" id="A0A3S0YIA3"/>
<comment type="subcellular location">
    <subcellularLocation>
        <location evidence="1">Cytoplasm</location>
        <location evidence="1">Cytosol</location>
    </subcellularLocation>
</comment>
<dbReference type="OrthoDB" id="6238322at2"/>
<dbReference type="InterPro" id="IPR008622">
    <property type="entry name" value="FliT"/>
</dbReference>
<evidence type="ECO:0000313" key="7">
    <source>
        <dbReference type="Proteomes" id="UP000286912"/>
    </source>
</evidence>
<evidence type="ECO:0000256" key="3">
    <source>
        <dbReference type="ARBA" id="ARBA00022795"/>
    </source>
</evidence>
<dbReference type="Gene3D" id="1.20.58.380">
    <property type="entry name" value="Flagellar protein flit"/>
    <property type="match status" value="1"/>
</dbReference>
<keyword evidence="4" id="KW-0143">Chaperone</keyword>
<proteinExistence type="predicted"/>
<sequence length="130" mass="14896">MAASVNAHNATQDALLDAYEGLLVHVSQMHKLASTEQWEELIEQRTHYVMLVERLHELDSGVILDESGRQRKARLLEDILEYDVEIRRRLVARRDELGKLIGVSQRQRDLHRAYAPQQGAQMHSDDGVDA</sequence>
<dbReference type="Pfam" id="PF05400">
    <property type="entry name" value="FliT"/>
    <property type="match status" value="1"/>
</dbReference>
<accession>A0A3S0YIA3</accession>
<keyword evidence="3" id="KW-1005">Bacterial flagellum biogenesis</keyword>
<protein>
    <recommendedName>
        <fullName evidence="5">Flagellar protein FliT</fullName>
    </recommendedName>
</protein>
<keyword evidence="2" id="KW-0963">Cytoplasm</keyword>
<dbReference type="RefSeq" id="WP_126949788.1">
    <property type="nucleotide sequence ID" value="NZ_RZHC01000009.1"/>
</dbReference>
<keyword evidence="7" id="KW-1185">Reference proteome</keyword>
<name>A0A3S0YIA3_9GAMM</name>
<gene>
    <name evidence="6" type="ORF">ELY37_13995</name>
</gene>
<keyword evidence="6" id="KW-0969">Cilium</keyword>
<dbReference type="EMBL" id="RZHD01000007">
    <property type="protein sequence ID" value="RUR44213.1"/>
    <property type="molecule type" value="Genomic_DNA"/>
</dbReference>
<organism evidence="6 7">
    <name type="scientific">Vreelandella populi</name>
    <dbReference type="NCBI Taxonomy" id="2498858"/>
    <lineage>
        <taxon>Bacteria</taxon>
        <taxon>Pseudomonadati</taxon>
        <taxon>Pseudomonadota</taxon>
        <taxon>Gammaproteobacteria</taxon>
        <taxon>Oceanospirillales</taxon>
        <taxon>Halomonadaceae</taxon>
        <taxon>Vreelandella</taxon>
    </lineage>
</organism>
<dbReference type="GO" id="GO:0044781">
    <property type="term" value="P:bacterial-type flagellum organization"/>
    <property type="evidence" value="ECO:0007669"/>
    <property type="project" value="UniProtKB-KW"/>
</dbReference>
<evidence type="ECO:0000313" key="6">
    <source>
        <dbReference type="EMBL" id="RUR44213.1"/>
    </source>
</evidence>
<evidence type="ECO:0000256" key="1">
    <source>
        <dbReference type="ARBA" id="ARBA00004514"/>
    </source>
</evidence>
<keyword evidence="6" id="KW-0966">Cell projection</keyword>
<comment type="caution">
    <text evidence="6">The sequence shown here is derived from an EMBL/GenBank/DDBJ whole genome shotgun (WGS) entry which is preliminary data.</text>
</comment>
<reference evidence="6 7" key="1">
    <citation type="submission" date="2018-12" db="EMBL/GenBank/DDBJ databases">
        <title>three novel Halomonas strain isolated from plants.</title>
        <authorList>
            <person name="Sun C."/>
        </authorList>
    </citation>
    <scope>NUCLEOTIDE SEQUENCE [LARGE SCALE GENOMIC DNA]</scope>
    <source>
        <strain evidence="6 7">RC</strain>
    </source>
</reference>
<dbReference type="Proteomes" id="UP000286912">
    <property type="component" value="Unassembled WGS sequence"/>
</dbReference>